<proteinExistence type="predicted"/>
<dbReference type="AlphaFoldDB" id="A0A814PUC8"/>
<feature type="domain" description="Apple" evidence="2">
    <location>
        <begin position="18"/>
        <end position="69"/>
    </location>
</feature>
<evidence type="ECO:0000313" key="7">
    <source>
        <dbReference type="Proteomes" id="UP000663877"/>
    </source>
</evidence>
<dbReference type="EMBL" id="CAJNOI010000133">
    <property type="protein sequence ID" value="CAF1110958.1"/>
    <property type="molecule type" value="Genomic_DNA"/>
</dbReference>
<dbReference type="Proteomes" id="UP000663877">
    <property type="component" value="Unassembled WGS sequence"/>
</dbReference>
<feature type="compositionally biased region" description="Low complexity" evidence="1">
    <location>
        <begin position="83"/>
        <end position="101"/>
    </location>
</feature>
<reference evidence="5" key="1">
    <citation type="submission" date="2021-02" db="EMBL/GenBank/DDBJ databases">
        <authorList>
            <person name="Nowell W R."/>
        </authorList>
    </citation>
    <scope>NUCLEOTIDE SEQUENCE</scope>
</reference>
<evidence type="ECO:0000259" key="2">
    <source>
        <dbReference type="Pfam" id="PF00024"/>
    </source>
</evidence>
<evidence type="ECO:0000313" key="6">
    <source>
        <dbReference type="Proteomes" id="UP000663832"/>
    </source>
</evidence>
<dbReference type="Pfam" id="PF00024">
    <property type="entry name" value="PAN_1"/>
    <property type="match status" value="1"/>
</dbReference>
<dbReference type="EMBL" id="CAJNOM010000081">
    <property type="protein sequence ID" value="CAF1003571.1"/>
    <property type="molecule type" value="Genomic_DNA"/>
</dbReference>
<protein>
    <recommendedName>
        <fullName evidence="2">Apple domain-containing protein</fullName>
    </recommendedName>
</protein>
<dbReference type="EMBL" id="CAJNOM010000095">
    <property type="protein sequence ID" value="CAF1035775.1"/>
    <property type="molecule type" value="Genomic_DNA"/>
</dbReference>
<name>A0A814PUC8_9BILA</name>
<sequence>MDGWVFQCATTSCSPFFTMVVSDVFNCEALCLAQVQCKAVSFKRSTSDCQVFVNITNQNSNMLADMNTITMIVMDQTRFPSESTTSSSSTTTTSTSTTSSSVNIPDTGLGR</sequence>
<comment type="caution">
    <text evidence="5">The sequence shown here is derived from an EMBL/GenBank/DDBJ whole genome shotgun (WGS) entry which is preliminary data.</text>
</comment>
<dbReference type="OrthoDB" id="10097466at2759"/>
<evidence type="ECO:0000313" key="5">
    <source>
        <dbReference type="EMBL" id="CAF1110958.1"/>
    </source>
</evidence>
<keyword evidence="6" id="KW-1185">Reference proteome</keyword>
<dbReference type="InterPro" id="IPR003609">
    <property type="entry name" value="Pan_app"/>
</dbReference>
<dbReference type="Proteomes" id="UP000663832">
    <property type="component" value="Unassembled WGS sequence"/>
</dbReference>
<gene>
    <name evidence="5" type="ORF">BJG266_LOCUS21890</name>
    <name evidence="3" type="ORF">QVE165_LOCUS15070</name>
    <name evidence="4" type="ORF">QVE165_LOCUS16793</name>
</gene>
<organism evidence="5 7">
    <name type="scientific">Adineta steineri</name>
    <dbReference type="NCBI Taxonomy" id="433720"/>
    <lineage>
        <taxon>Eukaryota</taxon>
        <taxon>Metazoa</taxon>
        <taxon>Spiralia</taxon>
        <taxon>Gnathifera</taxon>
        <taxon>Rotifera</taxon>
        <taxon>Eurotatoria</taxon>
        <taxon>Bdelloidea</taxon>
        <taxon>Adinetida</taxon>
        <taxon>Adinetidae</taxon>
        <taxon>Adineta</taxon>
    </lineage>
</organism>
<evidence type="ECO:0000256" key="1">
    <source>
        <dbReference type="SAM" id="MobiDB-lite"/>
    </source>
</evidence>
<evidence type="ECO:0000313" key="4">
    <source>
        <dbReference type="EMBL" id="CAF1035775.1"/>
    </source>
</evidence>
<feature type="region of interest" description="Disordered" evidence="1">
    <location>
        <begin position="80"/>
        <end position="111"/>
    </location>
</feature>
<evidence type="ECO:0000313" key="3">
    <source>
        <dbReference type="EMBL" id="CAF1003571.1"/>
    </source>
</evidence>
<accession>A0A814PUC8</accession>